<dbReference type="AlphaFoldDB" id="A0A8J3TQ19"/>
<evidence type="ECO:0000259" key="3">
    <source>
        <dbReference type="Pfam" id="PF17853"/>
    </source>
</evidence>
<dbReference type="InterPro" id="IPR025736">
    <property type="entry name" value="PucR_C-HTH_dom"/>
</dbReference>
<name>A0A8J3TQ19_9ACTN</name>
<feature type="domain" description="PucR C-terminal helix-turn-helix" evidence="2">
    <location>
        <begin position="449"/>
        <end position="507"/>
    </location>
</feature>
<dbReference type="PANTHER" id="PTHR33744:SF7">
    <property type="entry name" value="PUCR FAMILY TRANSCRIPTIONAL REGULATOR"/>
    <property type="match status" value="1"/>
</dbReference>
<accession>A0A8J3TQ19</accession>
<protein>
    <recommendedName>
        <fullName evidence="6">PucR family transcriptional regulator</fullName>
    </recommendedName>
</protein>
<dbReference type="Proteomes" id="UP000650628">
    <property type="component" value="Unassembled WGS sequence"/>
</dbReference>
<dbReference type="InterPro" id="IPR041522">
    <property type="entry name" value="CdaR_GGDEF"/>
</dbReference>
<feature type="domain" description="CdaR GGDEF-like" evidence="3">
    <location>
        <begin position="279"/>
        <end position="400"/>
    </location>
</feature>
<dbReference type="PANTHER" id="PTHR33744">
    <property type="entry name" value="CARBOHYDRATE DIACID REGULATOR"/>
    <property type="match status" value="1"/>
</dbReference>
<proteinExistence type="inferred from homology"/>
<evidence type="ECO:0000259" key="2">
    <source>
        <dbReference type="Pfam" id="PF13556"/>
    </source>
</evidence>
<evidence type="ECO:0000313" key="5">
    <source>
        <dbReference type="Proteomes" id="UP000650628"/>
    </source>
</evidence>
<evidence type="ECO:0008006" key="6">
    <source>
        <dbReference type="Google" id="ProtNLM"/>
    </source>
</evidence>
<dbReference type="Gene3D" id="1.10.10.2840">
    <property type="entry name" value="PucR C-terminal helix-turn-helix domain"/>
    <property type="match status" value="1"/>
</dbReference>
<sequence length="515" mass="54728">MTDAPPTLRELIGHPHLAATPLSGDDDLDRRVTGITLIDPADTGLVQAGEIAVCPVIPAGYLSSWRLDATIRRLYDQRAAALAVPLEGPGGETLLDGSRRLARHLHLPILGISGAPLRWAGTAAAFVHSPAVDAADHLRRAHRALTPRLLSPQDVARALTGILDRPVAVLGPDGTPITVSFELPSGFDPHAPVAQILTADGHTTVAVPVPGTPSGTADLWMAAALGPAPSAWARAVRDVLQFATLAVQRWQATRRVVLERDARLRAGLFGDLLEGRLDSGGTAHQRAAEIGWRLDGWHVAFHIAALGQVDLLGHTDAVAAAIAAEQIDVTVVERGDGWSAWTTSRAEPDEDTSRDLLASLQRIRRRLAGRFDCAIGVGRGHPDTGGLTRSLAEAWDAARLARGRPQTGRLVHIDRLGLAQLLVAWASTETFAPTATRLLAPLESQPGELVATLSTYLDAGGSAADTAAILGVHRNTVAARLHRIEELLTVDLNNPDDRLALHLACRVTLDRNTGY</sequence>
<keyword evidence="5" id="KW-1185">Reference proteome</keyword>
<comment type="similarity">
    <text evidence="1">Belongs to the CdaR family.</text>
</comment>
<gene>
    <name evidence="4" type="ORF">Pmi06nite_38900</name>
</gene>
<organism evidence="4 5">
    <name type="scientific">Planotetraspora mira</name>
    <dbReference type="NCBI Taxonomy" id="58121"/>
    <lineage>
        <taxon>Bacteria</taxon>
        <taxon>Bacillati</taxon>
        <taxon>Actinomycetota</taxon>
        <taxon>Actinomycetes</taxon>
        <taxon>Streptosporangiales</taxon>
        <taxon>Streptosporangiaceae</taxon>
        <taxon>Planotetraspora</taxon>
    </lineage>
</organism>
<dbReference type="EMBL" id="BOOO01000019">
    <property type="protein sequence ID" value="GII30448.1"/>
    <property type="molecule type" value="Genomic_DNA"/>
</dbReference>
<dbReference type="Pfam" id="PF13556">
    <property type="entry name" value="HTH_30"/>
    <property type="match status" value="1"/>
</dbReference>
<dbReference type="InterPro" id="IPR042070">
    <property type="entry name" value="PucR_C-HTH_sf"/>
</dbReference>
<dbReference type="InterPro" id="IPR051448">
    <property type="entry name" value="CdaR-like_regulators"/>
</dbReference>
<evidence type="ECO:0000256" key="1">
    <source>
        <dbReference type="ARBA" id="ARBA00006754"/>
    </source>
</evidence>
<dbReference type="Pfam" id="PF17853">
    <property type="entry name" value="GGDEF_2"/>
    <property type="match status" value="1"/>
</dbReference>
<dbReference type="RefSeq" id="WP_203954408.1">
    <property type="nucleotide sequence ID" value="NZ_BOOO01000019.1"/>
</dbReference>
<comment type="caution">
    <text evidence="4">The sequence shown here is derived from an EMBL/GenBank/DDBJ whole genome shotgun (WGS) entry which is preliminary data.</text>
</comment>
<reference evidence="4 5" key="1">
    <citation type="submission" date="2021-01" db="EMBL/GenBank/DDBJ databases">
        <title>Whole genome shotgun sequence of Planotetraspora mira NBRC 15435.</title>
        <authorList>
            <person name="Komaki H."/>
            <person name="Tamura T."/>
        </authorList>
    </citation>
    <scope>NUCLEOTIDE SEQUENCE [LARGE SCALE GENOMIC DNA]</scope>
    <source>
        <strain evidence="4 5">NBRC 15435</strain>
    </source>
</reference>
<evidence type="ECO:0000313" key="4">
    <source>
        <dbReference type="EMBL" id="GII30448.1"/>
    </source>
</evidence>